<keyword evidence="1 4" id="KW-0489">Methyltransferase</keyword>
<evidence type="ECO:0000256" key="3">
    <source>
        <dbReference type="ARBA" id="ARBA00022691"/>
    </source>
</evidence>
<dbReference type="GO" id="GO:0008168">
    <property type="term" value="F:methyltransferase activity"/>
    <property type="evidence" value="ECO:0007669"/>
    <property type="project" value="UniProtKB-KW"/>
</dbReference>
<keyword evidence="2" id="KW-0808">Transferase</keyword>
<reference evidence="4" key="1">
    <citation type="submission" date="2022-10" db="EMBL/GenBank/DDBJ databases">
        <title>Roseovarius pelagicus sp. nov., isolated from Arctic seawater.</title>
        <authorList>
            <person name="Hong Y.W."/>
            <person name="Hwang C.Y."/>
        </authorList>
    </citation>
    <scope>NUCLEOTIDE SEQUENCE</scope>
    <source>
        <strain evidence="4">HL-MP18</strain>
    </source>
</reference>
<proteinExistence type="predicted"/>
<dbReference type="InterPro" id="IPR012327">
    <property type="entry name" value="MeTrfase_D12"/>
</dbReference>
<dbReference type="Proteomes" id="UP001064087">
    <property type="component" value="Chromosome"/>
</dbReference>
<evidence type="ECO:0000256" key="2">
    <source>
        <dbReference type="ARBA" id="ARBA00022679"/>
    </source>
</evidence>
<evidence type="ECO:0000313" key="4">
    <source>
        <dbReference type="EMBL" id="UXX81777.1"/>
    </source>
</evidence>
<name>A0ABY6D6K5_9RHOB</name>
<organism evidence="4 5">
    <name type="scientific">Roseovarius pelagicus</name>
    <dbReference type="NCBI Taxonomy" id="2980108"/>
    <lineage>
        <taxon>Bacteria</taxon>
        <taxon>Pseudomonadati</taxon>
        <taxon>Pseudomonadota</taxon>
        <taxon>Alphaproteobacteria</taxon>
        <taxon>Rhodobacterales</taxon>
        <taxon>Roseobacteraceae</taxon>
        <taxon>Roseovarius</taxon>
    </lineage>
</organism>
<dbReference type="Pfam" id="PF02086">
    <property type="entry name" value="MethyltransfD12"/>
    <property type="match status" value="1"/>
</dbReference>
<evidence type="ECO:0000256" key="1">
    <source>
        <dbReference type="ARBA" id="ARBA00022603"/>
    </source>
</evidence>
<evidence type="ECO:0000313" key="5">
    <source>
        <dbReference type="Proteomes" id="UP001064087"/>
    </source>
</evidence>
<accession>A0ABY6D6K5</accession>
<gene>
    <name evidence="4" type="ORF">N7U68_11625</name>
</gene>
<protein>
    <submittedName>
        <fullName evidence="4">DNA adenine methylase</fullName>
    </submittedName>
</protein>
<dbReference type="InterPro" id="IPR029063">
    <property type="entry name" value="SAM-dependent_MTases_sf"/>
</dbReference>
<sequence length="401" mass="44434">MTISISYMGTKKSLAPVVAEVVSASPPGPLLDVFSGLCAVAKSVAPARQTWTNDLQHFAQSVAQAHFCSQSHPPQRIDVVAKLNQHYSKHLSKQEKIAGNRIAAESKALADYDSVRLNDIYAEWIMYGPLDGGFEQTGDATLFRDTFAGAYFGLLQCIEIDALRHSLDIMLDEHQIDSDQHRWLILALAVALNRCASSTGHFAQPLTAKPANLPRFAQQRQRSVKDCFLSAIESLEPVGNTDWRSRNIAMRGEANSALSSFIGNSDGVPSVVYADPPYTSDQYSRYYHLYETIVLYDYPEAEGKGRYRTDREASDFCLSSRVSEAFDKLISNCVEIGADLVLSYPTNGLLANSRDVLPQKIKDKYGRDPQILEIDHRHSTMGGSKGPGKMNVTEIIYRAYP</sequence>
<keyword evidence="3" id="KW-0949">S-adenosyl-L-methionine</keyword>
<dbReference type="GO" id="GO:0032259">
    <property type="term" value="P:methylation"/>
    <property type="evidence" value="ECO:0007669"/>
    <property type="project" value="UniProtKB-KW"/>
</dbReference>
<dbReference type="EMBL" id="CP106738">
    <property type="protein sequence ID" value="UXX81777.1"/>
    <property type="molecule type" value="Genomic_DNA"/>
</dbReference>
<dbReference type="SUPFAM" id="SSF53335">
    <property type="entry name" value="S-adenosyl-L-methionine-dependent methyltransferases"/>
    <property type="match status" value="1"/>
</dbReference>
<keyword evidence="5" id="KW-1185">Reference proteome</keyword>
<dbReference type="RefSeq" id="WP_263046898.1">
    <property type="nucleotide sequence ID" value="NZ_CP106738.1"/>
</dbReference>